<dbReference type="InterPro" id="IPR011990">
    <property type="entry name" value="TPR-like_helical_dom_sf"/>
</dbReference>
<evidence type="ECO:0008006" key="7">
    <source>
        <dbReference type="Google" id="ProtNLM"/>
    </source>
</evidence>
<dbReference type="PROSITE" id="PS51375">
    <property type="entry name" value="PPR"/>
    <property type="match status" value="3"/>
</dbReference>
<dbReference type="PANTHER" id="PTHR47938">
    <property type="entry name" value="RESPIRATORY COMPLEX I CHAPERONE (CIA84), PUTATIVE (AFU_ORTHOLOGUE AFUA_2G06020)-RELATED"/>
    <property type="match status" value="1"/>
</dbReference>
<feature type="compositionally biased region" description="Basic residues" evidence="4">
    <location>
        <begin position="488"/>
        <end position="514"/>
    </location>
</feature>
<evidence type="ECO:0000313" key="6">
    <source>
        <dbReference type="Proteomes" id="UP000593562"/>
    </source>
</evidence>
<evidence type="ECO:0000256" key="2">
    <source>
        <dbReference type="ARBA" id="ARBA00022737"/>
    </source>
</evidence>
<feature type="repeat" description="PPR" evidence="3">
    <location>
        <begin position="229"/>
        <end position="263"/>
    </location>
</feature>
<accession>A0A7J7E320</accession>
<sequence>MLLRGCRIPPFQLHHYQTDHIKSVNRLLTSLADESLAVATKLPQEFEALVPPNHAPSELQEICEVVMTTIGGLDDLESSLNQLIVSLTSSHITQIIDLCKHEAPTRRLLRFFLWSRNKLKDALKDEDFNHAIRVVAEKNDYTAMDILLSELEKNGHVMEMRTFSLVVEILVKLGREDEALGIFKNLDKFNCPQNSESVSAIVHALCAKGHTKRAQGVVWHHKDKISGIELSIYKSLVYGWTVQENVKEARKVIQEMKSLGFIPDLFCYNTFLRCLCQRNLRRNPSGLVPEALNVMMEMRSYKISPNSISYNIILSCLGKARRVKESCDILEKMKMAGCGQDWMSYYLVARVLYLTGRYGKGNKIIGEMIEKGLVPNRKFYYDLIGLLCGLERVNFALELFERMKRSSLGGYGPIYDVLISKLCRGGDFDKGRELWDEAMALGVTLHCSTDVLDPTITEVFKPVRKVQEDVHLEACSTAKKQKSNGAAKKQKSNGMAKKKKSNGAAKKKKSNGPS</sequence>
<keyword evidence="6" id="KW-1185">Reference proteome</keyword>
<keyword evidence="2" id="KW-0677">Repeat</keyword>
<dbReference type="Pfam" id="PF01535">
    <property type="entry name" value="PPR"/>
    <property type="match status" value="3"/>
</dbReference>
<name>A0A7J7E320_TRIWF</name>
<dbReference type="Pfam" id="PF13812">
    <property type="entry name" value="PPR_3"/>
    <property type="match status" value="1"/>
</dbReference>
<dbReference type="NCBIfam" id="TIGR00756">
    <property type="entry name" value="PPR"/>
    <property type="match status" value="3"/>
</dbReference>
<dbReference type="InParanoid" id="A0A7J7E320"/>
<dbReference type="EMBL" id="JAAARO010000001">
    <property type="protein sequence ID" value="KAF5752854.1"/>
    <property type="molecule type" value="Genomic_DNA"/>
</dbReference>
<comment type="caution">
    <text evidence="5">The sequence shown here is derived from an EMBL/GenBank/DDBJ whole genome shotgun (WGS) entry which is preliminary data.</text>
</comment>
<dbReference type="FunCoup" id="A0A7J7E320">
    <property type="interactions" value="133"/>
</dbReference>
<dbReference type="GO" id="GO:0005739">
    <property type="term" value="C:mitochondrion"/>
    <property type="evidence" value="ECO:0007669"/>
    <property type="project" value="TreeGrafter"/>
</dbReference>
<feature type="region of interest" description="Disordered" evidence="4">
    <location>
        <begin position="477"/>
        <end position="514"/>
    </location>
</feature>
<evidence type="ECO:0000313" key="5">
    <source>
        <dbReference type="EMBL" id="KAF5752854.1"/>
    </source>
</evidence>
<organism evidence="5 6">
    <name type="scientific">Tripterygium wilfordii</name>
    <name type="common">Thunder God vine</name>
    <dbReference type="NCBI Taxonomy" id="458696"/>
    <lineage>
        <taxon>Eukaryota</taxon>
        <taxon>Viridiplantae</taxon>
        <taxon>Streptophyta</taxon>
        <taxon>Embryophyta</taxon>
        <taxon>Tracheophyta</taxon>
        <taxon>Spermatophyta</taxon>
        <taxon>Magnoliopsida</taxon>
        <taxon>eudicotyledons</taxon>
        <taxon>Gunneridae</taxon>
        <taxon>Pentapetalae</taxon>
        <taxon>rosids</taxon>
        <taxon>fabids</taxon>
        <taxon>Celastrales</taxon>
        <taxon>Celastraceae</taxon>
        <taxon>Tripterygium</taxon>
    </lineage>
</organism>
<feature type="repeat" description="PPR" evidence="3">
    <location>
        <begin position="306"/>
        <end position="340"/>
    </location>
</feature>
<evidence type="ECO:0000256" key="4">
    <source>
        <dbReference type="SAM" id="MobiDB-lite"/>
    </source>
</evidence>
<dbReference type="SUPFAM" id="SSF48452">
    <property type="entry name" value="TPR-like"/>
    <property type="match status" value="1"/>
</dbReference>
<feature type="repeat" description="PPR" evidence="3">
    <location>
        <begin position="411"/>
        <end position="445"/>
    </location>
</feature>
<gene>
    <name evidence="5" type="ORF">HS088_TW01G00772</name>
</gene>
<proteinExistence type="inferred from homology"/>
<dbReference type="InterPro" id="IPR002885">
    <property type="entry name" value="PPR_rpt"/>
</dbReference>
<evidence type="ECO:0000256" key="3">
    <source>
        <dbReference type="PROSITE-ProRule" id="PRU00708"/>
    </source>
</evidence>
<reference evidence="5 6" key="1">
    <citation type="journal article" date="2020" name="Nat. Commun.">
        <title>Genome of Tripterygium wilfordii and identification of cytochrome P450 involved in triptolide biosynthesis.</title>
        <authorList>
            <person name="Tu L."/>
            <person name="Su P."/>
            <person name="Zhang Z."/>
            <person name="Gao L."/>
            <person name="Wang J."/>
            <person name="Hu T."/>
            <person name="Zhou J."/>
            <person name="Zhang Y."/>
            <person name="Zhao Y."/>
            <person name="Liu Y."/>
            <person name="Song Y."/>
            <person name="Tong Y."/>
            <person name="Lu Y."/>
            <person name="Yang J."/>
            <person name="Xu C."/>
            <person name="Jia M."/>
            <person name="Peters R.J."/>
            <person name="Huang L."/>
            <person name="Gao W."/>
        </authorList>
    </citation>
    <scope>NUCLEOTIDE SEQUENCE [LARGE SCALE GENOMIC DNA]</scope>
    <source>
        <strain evidence="6">cv. XIE 37</strain>
        <tissue evidence="5">Leaf</tissue>
    </source>
</reference>
<dbReference type="AlphaFoldDB" id="A0A7J7E320"/>
<dbReference type="FunFam" id="1.25.40.10:FF:000910">
    <property type="entry name" value="Pentatricopeptide repeat-containing protein At5g14080"/>
    <property type="match status" value="1"/>
</dbReference>
<comment type="similarity">
    <text evidence="1">Belongs to the PPR family. P subfamily.</text>
</comment>
<evidence type="ECO:0000256" key="1">
    <source>
        <dbReference type="ARBA" id="ARBA00007626"/>
    </source>
</evidence>
<protein>
    <recommendedName>
        <fullName evidence="7">Pentatricopeptide repeat-containing protein</fullName>
    </recommendedName>
</protein>
<dbReference type="PANTHER" id="PTHR47938:SF9">
    <property type="entry name" value="OS10G0422300 PROTEIN"/>
    <property type="match status" value="1"/>
</dbReference>
<dbReference type="Proteomes" id="UP000593562">
    <property type="component" value="Unassembled WGS sequence"/>
</dbReference>
<dbReference type="GO" id="GO:0003729">
    <property type="term" value="F:mRNA binding"/>
    <property type="evidence" value="ECO:0007669"/>
    <property type="project" value="TreeGrafter"/>
</dbReference>
<dbReference type="Pfam" id="PF12854">
    <property type="entry name" value="PPR_1"/>
    <property type="match status" value="1"/>
</dbReference>
<dbReference type="Gene3D" id="1.25.40.10">
    <property type="entry name" value="Tetratricopeptide repeat domain"/>
    <property type="match status" value="3"/>
</dbReference>